<name>A0A6C2YIZ2_9BACT</name>
<feature type="domain" description="Protein kinase" evidence="8">
    <location>
        <begin position="77"/>
        <end position="342"/>
    </location>
</feature>
<feature type="transmembrane region" description="Helical" evidence="7">
    <location>
        <begin position="476"/>
        <end position="496"/>
    </location>
</feature>
<dbReference type="SUPFAM" id="SSF56112">
    <property type="entry name" value="Protein kinase-like (PK-like)"/>
    <property type="match status" value="1"/>
</dbReference>
<feature type="binding site" evidence="5">
    <location>
        <position position="106"/>
    </location>
    <ligand>
        <name>ATP</name>
        <dbReference type="ChEBI" id="CHEBI:30616"/>
    </ligand>
</feature>
<evidence type="ECO:0000256" key="1">
    <source>
        <dbReference type="ARBA" id="ARBA00022679"/>
    </source>
</evidence>
<keyword evidence="9" id="KW-0723">Serine/threonine-protein kinase</keyword>
<dbReference type="InterPro" id="IPR008271">
    <property type="entry name" value="Ser/Thr_kinase_AS"/>
</dbReference>
<dbReference type="InterPro" id="IPR017441">
    <property type="entry name" value="Protein_kinase_ATP_BS"/>
</dbReference>
<evidence type="ECO:0000256" key="7">
    <source>
        <dbReference type="SAM" id="Phobius"/>
    </source>
</evidence>
<keyword evidence="3 9" id="KW-0418">Kinase</keyword>
<evidence type="ECO:0000259" key="8">
    <source>
        <dbReference type="PROSITE" id="PS50011"/>
    </source>
</evidence>
<evidence type="ECO:0000256" key="6">
    <source>
        <dbReference type="SAM" id="MobiDB-lite"/>
    </source>
</evidence>
<reference evidence="9" key="1">
    <citation type="submission" date="2019-04" db="EMBL/GenBank/DDBJ databases">
        <authorList>
            <consortium name="Science for Life Laboratories"/>
        </authorList>
    </citation>
    <scope>NUCLEOTIDE SEQUENCE</scope>
    <source>
        <strain evidence="9">MBLW1</strain>
    </source>
</reference>
<dbReference type="InterPro" id="IPR011009">
    <property type="entry name" value="Kinase-like_dom_sf"/>
</dbReference>
<keyword evidence="2 5" id="KW-0547">Nucleotide-binding</keyword>
<dbReference type="RefSeq" id="WP_162656714.1">
    <property type="nucleotide sequence ID" value="NZ_LR593887.1"/>
</dbReference>
<dbReference type="KEGG" id="tim:GMBLW1_24420"/>
<gene>
    <name evidence="9" type="ORF">GMBLW1_24420</name>
</gene>
<dbReference type="Proteomes" id="UP000464378">
    <property type="component" value="Chromosome"/>
</dbReference>
<evidence type="ECO:0000256" key="2">
    <source>
        <dbReference type="ARBA" id="ARBA00022741"/>
    </source>
</evidence>
<feature type="region of interest" description="Disordered" evidence="6">
    <location>
        <begin position="387"/>
        <end position="431"/>
    </location>
</feature>
<dbReference type="GO" id="GO:0005524">
    <property type="term" value="F:ATP binding"/>
    <property type="evidence" value="ECO:0007669"/>
    <property type="project" value="UniProtKB-UniRule"/>
</dbReference>
<evidence type="ECO:0000256" key="4">
    <source>
        <dbReference type="ARBA" id="ARBA00022840"/>
    </source>
</evidence>
<dbReference type="AlphaFoldDB" id="A0A6C2YIZ2"/>
<proteinExistence type="predicted"/>
<organism evidence="9">
    <name type="scientific">Tuwongella immobilis</name>
    <dbReference type="NCBI Taxonomy" id="692036"/>
    <lineage>
        <taxon>Bacteria</taxon>
        <taxon>Pseudomonadati</taxon>
        <taxon>Planctomycetota</taxon>
        <taxon>Planctomycetia</taxon>
        <taxon>Gemmatales</taxon>
        <taxon>Gemmataceae</taxon>
        <taxon>Tuwongella</taxon>
    </lineage>
</organism>
<feature type="compositionally biased region" description="Polar residues" evidence="6">
    <location>
        <begin position="387"/>
        <end position="414"/>
    </location>
</feature>
<evidence type="ECO:0000256" key="5">
    <source>
        <dbReference type="PROSITE-ProRule" id="PRU10141"/>
    </source>
</evidence>
<dbReference type="GO" id="GO:0004674">
    <property type="term" value="F:protein serine/threonine kinase activity"/>
    <property type="evidence" value="ECO:0007669"/>
    <property type="project" value="UniProtKB-KW"/>
</dbReference>
<dbReference type="Gene3D" id="3.30.200.20">
    <property type="entry name" value="Phosphorylase Kinase, domain 1"/>
    <property type="match status" value="1"/>
</dbReference>
<dbReference type="EMBL" id="LR586016">
    <property type="protein sequence ID" value="VIP01518.1"/>
    <property type="molecule type" value="Genomic_DNA"/>
</dbReference>
<dbReference type="CDD" id="cd14014">
    <property type="entry name" value="STKc_PknB_like"/>
    <property type="match status" value="1"/>
</dbReference>
<evidence type="ECO:0000313" key="9">
    <source>
        <dbReference type="EMBL" id="VIP01518.1"/>
    </source>
</evidence>
<dbReference type="InParanoid" id="A0A6C2YIZ2"/>
<keyword evidence="10" id="KW-1185">Reference proteome</keyword>
<keyword evidence="7" id="KW-0812">Transmembrane</keyword>
<sequence>MPAPATVADLIDLVRRSQILPEDRLEPELSALTQSGAMPVAPDKLASWLVKQALLTPFQARQLLAGRWRSFMIGGKYKLLDLLGAGGMGAVYLCEHIFMQRLVAIKVLPVQKLTEPSMLERFYREARAAAALNHPNIVRAFDIDQFEKLHFLVMEYVDGASLQEIVGKHGPLSVERAADYIAQTCSGLAHASEAGMVHRDIKPGNLLVDRQGVVKILDMGLARFFGNKNDSVTEKYDERSVLGTADYLAPEQALNQTLDIRADIYSLGATFYFLLSGQTIFPDGTIAQKLIWHQKKEPRSIREFRPDVPDELAMILRRMLAKKPSDRPQNPIEIIQALSPWRTTRVGPPPESEMPKLAPAIQLAKQQMIAPPLPPESISTITPRANLRGSSPGFNLPNTSSGVRTGPISSQSTPAMPVPATDFPSGTHKRRPVVVPTSADAEIADELQADSEAAVQETLMIRQAELDAARSRKGPLIAILTAVVLVALLGGGWFAYQTGMIPGFSPLNRPFPTGLAATPTNAAGAAGAAATPTGGAEMKVNGKNVLASKMADRDGEDATIEMQIVNTGGDSNLYLNTETNFRSPTNFAIKLPIDVQNQFLMELNLPDRAELEAYFANKRIEVVGKVRKDRYGVSITLDSAKQLKVLME</sequence>
<protein>
    <recommendedName>
        <fullName evidence="8">Protein kinase domain-containing protein</fullName>
    </recommendedName>
</protein>
<dbReference type="SMART" id="SM00220">
    <property type="entry name" value="S_TKc"/>
    <property type="match status" value="1"/>
</dbReference>
<keyword evidence="7" id="KW-0472">Membrane</keyword>
<dbReference type="PROSITE" id="PS00107">
    <property type="entry name" value="PROTEIN_KINASE_ATP"/>
    <property type="match status" value="1"/>
</dbReference>
<dbReference type="PROSITE" id="PS00108">
    <property type="entry name" value="PROTEIN_KINASE_ST"/>
    <property type="match status" value="1"/>
</dbReference>
<dbReference type="Gene3D" id="1.10.510.10">
    <property type="entry name" value="Transferase(Phosphotransferase) domain 1"/>
    <property type="match status" value="1"/>
</dbReference>
<dbReference type="PROSITE" id="PS50011">
    <property type="entry name" value="PROTEIN_KINASE_DOM"/>
    <property type="match status" value="1"/>
</dbReference>
<keyword evidence="4 5" id="KW-0067">ATP-binding</keyword>
<evidence type="ECO:0000256" key="3">
    <source>
        <dbReference type="ARBA" id="ARBA00022777"/>
    </source>
</evidence>
<keyword evidence="1" id="KW-0808">Transferase</keyword>
<dbReference type="PANTHER" id="PTHR43289">
    <property type="entry name" value="MITOGEN-ACTIVATED PROTEIN KINASE KINASE KINASE 20-RELATED"/>
    <property type="match status" value="1"/>
</dbReference>
<keyword evidence="7" id="KW-1133">Transmembrane helix</keyword>
<dbReference type="Pfam" id="PF00069">
    <property type="entry name" value="Pkinase"/>
    <property type="match status" value="1"/>
</dbReference>
<evidence type="ECO:0000313" key="10">
    <source>
        <dbReference type="Proteomes" id="UP000464378"/>
    </source>
</evidence>
<accession>A0A6C2YIZ2</accession>
<dbReference type="PANTHER" id="PTHR43289:SF6">
    <property type="entry name" value="SERINE_THREONINE-PROTEIN KINASE NEKL-3"/>
    <property type="match status" value="1"/>
</dbReference>
<dbReference type="InterPro" id="IPR000719">
    <property type="entry name" value="Prot_kinase_dom"/>
</dbReference>
<dbReference type="EMBL" id="LR593887">
    <property type="protein sequence ID" value="VTR98646.1"/>
    <property type="molecule type" value="Genomic_DNA"/>
</dbReference>